<keyword evidence="3" id="KW-1185">Reference proteome</keyword>
<comment type="caution">
    <text evidence="2">The sequence shown here is derived from an EMBL/GenBank/DDBJ whole genome shotgun (WGS) entry which is preliminary data.</text>
</comment>
<feature type="compositionally biased region" description="Polar residues" evidence="1">
    <location>
        <begin position="162"/>
        <end position="174"/>
    </location>
</feature>
<dbReference type="Proteomes" id="UP000499080">
    <property type="component" value="Unassembled WGS sequence"/>
</dbReference>
<evidence type="ECO:0000256" key="1">
    <source>
        <dbReference type="SAM" id="MobiDB-lite"/>
    </source>
</evidence>
<organism evidence="2 3">
    <name type="scientific">Araneus ventricosus</name>
    <name type="common">Orbweaver spider</name>
    <name type="synonym">Epeira ventricosa</name>
    <dbReference type="NCBI Taxonomy" id="182803"/>
    <lineage>
        <taxon>Eukaryota</taxon>
        <taxon>Metazoa</taxon>
        <taxon>Ecdysozoa</taxon>
        <taxon>Arthropoda</taxon>
        <taxon>Chelicerata</taxon>
        <taxon>Arachnida</taxon>
        <taxon>Araneae</taxon>
        <taxon>Araneomorphae</taxon>
        <taxon>Entelegynae</taxon>
        <taxon>Araneoidea</taxon>
        <taxon>Araneidae</taxon>
        <taxon>Araneus</taxon>
    </lineage>
</organism>
<dbReference type="AlphaFoldDB" id="A0A4Y1ZZM2"/>
<feature type="compositionally biased region" description="Basic and acidic residues" evidence="1">
    <location>
        <begin position="177"/>
        <end position="187"/>
    </location>
</feature>
<evidence type="ECO:0000313" key="3">
    <source>
        <dbReference type="Proteomes" id="UP000499080"/>
    </source>
</evidence>
<sequence>MRLIDNLRRKRIKRANMDPMQTTVFILMILFHLTNVISGASLGNVKLFDETFDDSEEQHRTVLQNIQKNYADEFRNYEMADIENFLAGFMTPVKKEKKPIHTSKTFFGSDQFFGVRERSKDNSHHQTWDPFRANRVVGSQPSYFDVPDDLFQQYIYSKNNREASYSKTGDNTSDFPRGIEDLSENKDNLPSSEIISFKDKENEFSHSKDNEASEDQLHEISYVVDGTKDQVDELSRPVDDAEDMGELSHPVDDDAEDVDELSHPEDDDAEDVDELSHPVDDDAEDVDELSRTP</sequence>
<name>A0A4Y1ZZM2_ARAVE</name>
<accession>A0A4Y1ZZM2</accession>
<reference evidence="2 3" key="1">
    <citation type="journal article" date="2019" name="Sci. Rep.">
        <title>Orb-weaving spider Araneus ventricosus genome elucidates the spidroin gene catalogue.</title>
        <authorList>
            <person name="Kono N."/>
            <person name="Nakamura H."/>
            <person name="Ohtoshi R."/>
            <person name="Moran D.A.P."/>
            <person name="Shinohara A."/>
            <person name="Yoshida Y."/>
            <person name="Fujiwara M."/>
            <person name="Mori M."/>
            <person name="Tomita M."/>
            <person name="Arakawa K."/>
        </authorList>
    </citation>
    <scope>NUCLEOTIDE SEQUENCE [LARGE SCALE GENOMIC DNA]</scope>
</reference>
<feature type="compositionally biased region" description="Basic and acidic residues" evidence="1">
    <location>
        <begin position="226"/>
        <end position="239"/>
    </location>
</feature>
<dbReference type="EMBL" id="BGPR01000001">
    <property type="protein sequence ID" value="GBL72284.1"/>
    <property type="molecule type" value="Genomic_DNA"/>
</dbReference>
<feature type="region of interest" description="Disordered" evidence="1">
    <location>
        <begin position="162"/>
        <end position="293"/>
    </location>
</feature>
<proteinExistence type="predicted"/>
<evidence type="ECO:0000313" key="2">
    <source>
        <dbReference type="EMBL" id="GBL72284.1"/>
    </source>
</evidence>
<protein>
    <submittedName>
        <fullName evidence="2">Uncharacterized protein</fullName>
    </submittedName>
</protein>
<feature type="compositionally biased region" description="Acidic residues" evidence="1">
    <location>
        <begin position="253"/>
        <end position="273"/>
    </location>
</feature>
<feature type="compositionally biased region" description="Basic and acidic residues" evidence="1">
    <location>
        <begin position="196"/>
        <end position="218"/>
    </location>
</feature>
<gene>
    <name evidence="2" type="ORF">AVEN_115243_1</name>
</gene>